<evidence type="ECO:0000313" key="1">
    <source>
        <dbReference type="EMBL" id="KAI6087930.1"/>
    </source>
</evidence>
<keyword evidence="2" id="KW-1185">Reference proteome</keyword>
<protein>
    <submittedName>
        <fullName evidence="1">RPB5 subunit of DNA-directed RNA polymerase</fullName>
    </submittedName>
</protein>
<comment type="caution">
    <text evidence="1">The sequence shown here is derived from an EMBL/GenBank/DDBJ whole genome shotgun (WGS) entry which is preliminary data.</text>
</comment>
<gene>
    <name evidence="1" type="ORF">F4821DRAFT_97336</name>
</gene>
<keyword evidence="1" id="KW-0240">DNA-directed RNA polymerase</keyword>
<name>A0ACC0D5E1_9PEZI</name>
<keyword evidence="1" id="KW-0804">Transcription</keyword>
<evidence type="ECO:0000313" key="2">
    <source>
        <dbReference type="Proteomes" id="UP001497680"/>
    </source>
</evidence>
<dbReference type="EMBL" id="MU394304">
    <property type="protein sequence ID" value="KAI6087930.1"/>
    <property type="molecule type" value="Genomic_DNA"/>
</dbReference>
<reference evidence="1 2" key="1">
    <citation type="journal article" date="2022" name="New Phytol.">
        <title>Ecological generalism drives hyperdiversity of secondary metabolite gene clusters in xylarialean endophytes.</title>
        <authorList>
            <person name="Franco M.E.E."/>
            <person name="Wisecaver J.H."/>
            <person name="Arnold A.E."/>
            <person name="Ju Y.M."/>
            <person name="Slot J.C."/>
            <person name="Ahrendt S."/>
            <person name="Moore L.P."/>
            <person name="Eastman K.E."/>
            <person name="Scott K."/>
            <person name="Konkel Z."/>
            <person name="Mondo S.J."/>
            <person name="Kuo A."/>
            <person name="Hayes R.D."/>
            <person name="Haridas S."/>
            <person name="Andreopoulos B."/>
            <person name="Riley R."/>
            <person name="LaButti K."/>
            <person name="Pangilinan J."/>
            <person name="Lipzen A."/>
            <person name="Amirebrahimi M."/>
            <person name="Yan J."/>
            <person name="Adam C."/>
            <person name="Keymanesh K."/>
            <person name="Ng V."/>
            <person name="Louie K."/>
            <person name="Northen T."/>
            <person name="Drula E."/>
            <person name="Henrissat B."/>
            <person name="Hsieh H.M."/>
            <person name="Youens-Clark K."/>
            <person name="Lutzoni F."/>
            <person name="Miadlikowska J."/>
            <person name="Eastwood D.C."/>
            <person name="Hamelin R.C."/>
            <person name="Grigoriev I.V."/>
            <person name="U'Ren J.M."/>
        </authorList>
    </citation>
    <scope>NUCLEOTIDE SEQUENCE [LARGE SCALE GENOMIC DNA]</scope>
    <source>
        <strain evidence="1 2">ER1909</strain>
    </source>
</reference>
<sequence>MDQEQANNEANEKLMVKTWRAWRTAHEMVQDRGYVLSSAELDESLDDFKTNYCNIDSSILRGKLKFSAYPSPEMNAKFTPPATTQNPDPAPDTGTIWIEFLDEESLGAEQMRKFGRFCSENHYKTGILVSHVAVSASAKKEIAKFAQWTTIEWFLEEDLLINITHHELVPRHVVLSREEKLALLKRYRLKETQLPRILQKDPVARYFGMKRGQVVKIIRKSETAGRYASYRLCV</sequence>
<proteinExistence type="predicted"/>
<organism evidence="1 2">
    <name type="scientific">Hypoxylon rubiginosum</name>
    <dbReference type="NCBI Taxonomy" id="110542"/>
    <lineage>
        <taxon>Eukaryota</taxon>
        <taxon>Fungi</taxon>
        <taxon>Dikarya</taxon>
        <taxon>Ascomycota</taxon>
        <taxon>Pezizomycotina</taxon>
        <taxon>Sordariomycetes</taxon>
        <taxon>Xylariomycetidae</taxon>
        <taxon>Xylariales</taxon>
        <taxon>Hypoxylaceae</taxon>
        <taxon>Hypoxylon</taxon>
    </lineage>
</organism>
<accession>A0ACC0D5E1</accession>
<dbReference type="Proteomes" id="UP001497680">
    <property type="component" value="Unassembled WGS sequence"/>
</dbReference>